<proteinExistence type="predicted"/>
<dbReference type="InterPro" id="IPR036162">
    <property type="entry name" value="Resolvase-like_N_sf"/>
</dbReference>
<dbReference type="RefSeq" id="WP_014976279.1">
    <property type="nucleotide sequence ID" value="NC_018678.1"/>
</dbReference>
<dbReference type="EMBL" id="CP003844">
    <property type="protein sequence ID" value="AFT74241.1"/>
    <property type="molecule type" value="Genomic_DNA"/>
</dbReference>
<evidence type="ECO:0000256" key="3">
    <source>
        <dbReference type="SAM" id="Coils"/>
    </source>
</evidence>
<keyword evidence="1" id="KW-0238">DNA-binding</keyword>
<feature type="domain" description="Recombinase" evidence="5">
    <location>
        <begin position="182"/>
        <end position="301"/>
    </location>
</feature>
<evidence type="ECO:0000259" key="5">
    <source>
        <dbReference type="PROSITE" id="PS51737"/>
    </source>
</evidence>
<dbReference type="KEGG" id="amg:AMEC673_07735"/>
<evidence type="ECO:0000313" key="6">
    <source>
        <dbReference type="EMBL" id="AFT74241.1"/>
    </source>
</evidence>
<accession>A0AB32ZY18</accession>
<dbReference type="SUPFAM" id="SSF53041">
    <property type="entry name" value="Resolvase-like"/>
    <property type="match status" value="1"/>
</dbReference>
<gene>
    <name evidence="6" type="ordered locus">AMEC673_07735</name>
</gene>
<dbReference type="GO" id="GO:0003677">
    <property type="term" value="F:DNA binding"/>
    <property type="evidence" value="ECO:0007669"/>
    <property type="project" value="UniProtKB-KW"/>
</dbReference>
<sequence>MALESKKAYLYSRVSNTIQSADGHGIERQIEAARKFLEAYPEYEVDDSTVISDHGISAYSGANITDSAGLGGFLTAVREGTIPRGSLLVIEAPDRLTRLGIRKGQRLFDELAEHGIDVGLVRFGVIVKHDTDNDFTSSLIVSIGLYLGHLESKQKSERICATMAKRRREMRTGGIKATPHCPMWLTPKSDNSGFDLNSFAEVVQLMFKYRLSGLGSHKIADRLQEEGYTDHKGNAITFQRVTHCLRRKSVMGQYQPHTITKVNGKRKNIPEGEPIMDFYPRIVSDSDFYEVQKLLDTTKGGRREEFTNFLRDIVVCHTEGCNEKFVYTATKDKGVTYDYLKCHSSTTKHMPSCGAKSVPFRKIKEFILPALQKLDYVTLFSGTEMESSEVGNIRKEIERLRETIATNREALNYVSGSARVAVENVIEEELNQLHELRKKAESSNNIISQTVMEDYQTHIRNNTLDTPTKRIEFNNRVKQLVKEIKVFRDHWEVTFRGVELTVGIAYGKSIDVGEVLTNFYKHRERLIQFDEVTPDEITQLTGLKTKMTNGELDIIE</sequence>
<reference evidence="7" key="1">
    <citation type="journal article" date="2012" name="Sci. Rep.">
        <title>Genomes of surface isolates of Alteromonas macleodii: the life of a widespread marine opportunistic copiotroph.</title>
        <authorList>
            <person name="Lopez-Perez M."/>
            <person name="Gonzaga A."/>
            <person name="Martin-Cuadrado A.B."/>
            <person name="Onyshchenko O."/>
            <person name="Ghavidel A."/>
            <person name="Ghai R."/>
            <person name="Rodriguez-Valera F."/>
        </authorList>
    </citation>
    <scope>NUCLEOTIDE SEQUENCE [LARGE SCALE GENOMIC DNA]</scope>
    <source>
        <strain evidence="7">English Channel 673</strain>
    </source>
</reference>
<dbReference type="InterPro" id="IPR006119">
    <property type="entry name" value="Resolv_N"/>
</dbReference>
<keyword evidence="2" id="KW-0233">DNA recombination</keyword>
<feature type="coiled-coil region" evidence="3">
    <location>
        <begin position="419"/>
        <end position="446"/>
    </location>
</feature>
<dbReference type="SMART" id="SM00857">
    <property type="entry name" value="Resolvase"/>
    <property type="match status" value="1"/>
</dbReference>
<dbReference type="InterPro" id="IPR050639">
    <property type="entry name" value="SSR_resolvase"/>
</dbReference>
<evidence type="ECO:0000256" key="2">
    <source>
        <dbReference type="ARBA" id="ARBA00023172"/>
    </source>
</evidence>
<evidence type="ECO:0000313" key="7">
    <source>
        <dbReference type="Proteomes" id="UP000006296"/>
    </source>
</evidence>
<evidence type="ECO:0000256" key="1">
    <source>
        <dbReference type="ARBA" id="ARBA00023125"/>
    </source>
</evidence>
<dbReference type="Proteomes" id="UP000006296">
    <property type="component" value="Chromosome"/>
</dbReference>
<evidence type="ECO:0000259" key="4">
    <source>
        <dbReference type="PROSITE" id="PS51736"/>
    </source>
</evidence>
<dbReference type="GO" id="GO:0000150">
    <property type="term" value="F:DNA strand exchange activity"/>
    <property type="evidence" value="ECO:0007669"/>
    <property type="project" value="InterPro"/>
</dbReference>
<organism evidence="6 7">
    <name type="scientific">Alteromonas macleodii (strain English Channel 673)</name>
    <dbReference type="NCBI Taxonomy" id="1004788"/>
    <lineage>
        <taxon>Bacteria</taxon>
        <taxon>Pseudomonadati</taxon>
        <taxon>Pseudomonadota</taxon>
        <taxon>Gammaproteobacteria</taxon>
        <taxon>Alteromonadales</taxon>
        <taxon>Alteromonadaceae</taxon>
        <taxon>Alteromonas/Salinimonas group</taxon>
        <taxon>Alteromonas</taxon>
    </lineage>
</organism>
<dbReference type="PROSITE" id="PS51736">
    <property type="entry name" value="RECOMBINASES_3"/>
    <property type="match status" value="1"/>
</dbReference>
<protein>
    <submittedName>
        <fullName evidence="6">Site-specific recombinase</fullName>
    </submittedName>
</protein>
<dbReference type="AlphaFoldDB" id="A0AB32ZY18"/>
<dbReference type="PANTHER" id="PTHR30461">
    <property type="entry name" value="DNA-INVERTASE FROM LAMBDOID PROPHAGE"/>
    <property type="match status" value="1"/>
</dbReference>
<dbReference type="Gene3D" id="3.40.50.1390">
    <property type="entry name" value="Resolvase, N-terminal catalytic domain"/>
    <property type="match status" value="1"/>
</dbReference>
<dbReference type="InterPro" id="IPR038109">
    <property type="entry name" value="DNA_bind_recomb_sf"/>
</dbReference>
<dbReference type="Pfam" id="PF07508">
    <property type="entry name" value="Recombinase"/>
    <property type="match status" value="1"/>
</dbReference>
<dbReference type="InterPro" id="IPR011109">
    <property type="entry name" value="DNA_bind_recombinase_dom"/>
</dbReference>
<keyword evidence="3" id="KW-0175">Coiled coil</keyword>
<dbReference type="PANTHER" id="PTHR30461:SF2">
    <property type="entry name" value="SERINE RECOMBINASE PINE-RELATED"/>
    <property type="match status" value="1"/>
</dbReference>
<dbReference type="Pfam" id="PF00239">
    <property type="entry name" value="Resolvase"/>
    <property type="match status" value="1"/>
</dbReference>
<dbReference type="CDD" id="cd00338">
    <property type="entry name" value="Ser_Recombinase"/>
    <property type="match status" value="1"/>
</dbReference>
<dbReference type="PROSITE" id="PS51737">
    <property type="entry name" value="RECOMBINASE_DNA_BIND"/>
    <property type="match status" value="1"/>
</dbReference>
<dbReference type="Gene3D" id="3.90.1750.20">
    <property type="entry name" value="Putative Large Serine Recombinase, Chain B, Domain 2"/>
    <property type="match status" value="1"/>
</dbReference>
<name>A0AB32ZY18_ALTME</name>
<feature type="domain" description="Resolvase/invertase-type recombinase catalytic" evidence="4">
    <location>
        <begin position="7"/>
        <end position="173"/>
    </location>
</feature>